<protein>
    <recommendedName>
        <fullName evidence="3">DUF1853 domain-containing protein</fullName>
    </recommendedName>
</protein>
<accession>A0A1K1MB78</accession>
<dbReference type="Pfam" id="PF08907">
    <property type="entry name" value="DUF1853"/>
    <property type="match status" value="1"/>
</dbReference>
<proteinExistence type="predicted"/>
<dbReference type="OrthoDB" id="1466769at2"/>
<dbReference type="AlphaFoldDB" id="A0A1K1MB78"/>
<name>A0A1K1MB78_9FLAO</name>
<gene>
    <name evidence="1" type="ORF">SAMN05660313_00480</name>
</gene>
<dbReference type="InterPro" id="IPR015003">
    <property type="entry name" value="DUF1853"/>
</dbReference>
<dbReference type="Proteomes" id="UP000183257">
    <property type="component" value="Unassembled WGS sequence"/>
</dbReference>
<reference evidence="2" key="1">
    <citation type="submission" date="2016-11" db="EMBL/GenBank/DDBJ databases">
        <authorList>
            <person name="Varghese N."/>
            <person name="Submissions S."/>
        </authorList>
    </citation>
    <scope>NUCLEOTIDE SEQUENCE [LARGE SCALE GENOMIC DNA]</scope>
    <source>
        <strain evidence="2">DSM 24786</strain>
    </source>
</reference>
<keyword evidence="2" id="KW-1185">Reference proteome</keyword>
<dbReference type="RefSeq" id="WP_072302153.1">
    <property type="nucleotide sequence ID" value="NZ_FPIY01000001.1"/>
</dbReference>
<dbReference type="EMBL" id="FPIY01000001">
    <property type="protein sequence ID" value="SFW20388.1"/>
    <property type="molecule type" value="Genomic_DNA"/>
</dbReference>
<dbReference type="STRING" id="76595.SAMN05660313_00480"/>
<evidence type="ECO:0000313" key="2">
    <source>
        <dbReference type="Proteomes" id="UP000183257"/>
    </source>
</evidence>
<organism evidence="1 2">
    <name type="scientific">Cellulophaga fucicola</name>
    <dbReference type="NCBI Taxonomy" id="76595"/>
    <lineage>
        <taxon>Bacteria</taxon>
        <taxon>Pseudomonadati</taxon>
        <taxon>Bacteroidota</taxon>
        <taxon>Flavobacteriia</taxon>
        <taxon>Flavobacteriales</taxon>
        <taxon>Flavobacteriaceae</taxon>
        <taxon>Cellulophaga</taxon>
    </lineage>
</organism>
<sequence length="272" mass="32128">MDTNSKDIDLQIIGYASTPFLWTKQTVLDLKQLEYKEQNNIPFNESIPINLRLGKRVERYVSAELKNNKAISILAENIQIQNDKLTIGEIDCILKQDNRLYHVEIIFKFYLFDATVGTTELEHWIGPNRNDTLIKKLTKLKEKQLPLLYNIHTKPTLDALNIEANELEQRVFFKAQLFTPYKRKTTVFNTLNEDCVQGFYINVKELGQFNDCKFYIPSKVNWLQNPQTQVNWLQYNNFTSKIHTLVDDKKSPLCWIKFPNGKLQKFFVVWWQ</sequence>
<evidence type="ECO:0000313" key="1">
    <source>
        <dbReference type="EMBL" id="SFW20388.1"/>
    </source>
</evidence>
<evidence type="ECO:0008006" key="3">
    <source>
        <dbReference type="Google" id="ProtNLM"/>
    </source>
</evidence>